<name>A0A955I7F7_9BACT</name>
<evidence type="ECO:0000256" key="2">
    <source>
        <dbReference type="ARBA" id="ARBA00022730"/>
    </source>
</evidence>
<comment type="caution">
    <text evidence="8">The sequence shown here is derived from an EMBL/GenBank/DDBJ whole genome shotgun (WGS) entry which is preliminary data.</text>
</comment>
<comment type="function">
    <text evidence="7">One of the primary rRNA binding proteins, it binds directly to 16S rRNA central domain where it helps coordinate assembly of the platform of the 30S subunit.</text>
</comment>
<dbReference type="PANTHER" id="PTHR11758">
    <property type="entry name" value="40S RIBOSOMAL PROTEIN S15A"/>
    <property type="match status" value="1"/>
</dbReference>
<reference evidence="8" key="1">
    <citation type="submission" date="2020-04" db="EMBL/GenBank/DDBJ databases">
        <authorList>
            <person name="Zhang T."/>
        </authorList>
    </citation>
    <scope>NUCLEOTIDE SEQUENCE</scope>
    <source>
        <strain evidence="8">HKST-UBA12</strain>
    </source>
</reference>
<dbReference type="Pfam" id="PF00410">
    <property type="entry name" value="Ribosomal_S8"/>
    <property type="match status" value="1"/>
</dbReference>
<dbReference type="FunFam" id="3.30.1370.30:FF:000002">
    <property type="entry name" value="30S ribosomal protein S8"/>
    <property type="match status" value="1"/>
</dbReference>
<protein>
    <recommendedName>
        <fullName evidence="6 7">Small ribosomal subunit protein uS8</fullName>
    </recommendedName>
</protein>
<keyword evidence="3 7" id="KW-0694">RNA-binding</keyword>
<accession>A0A955I7F7</accession>
<reference evidence="8" key="2">
    <citation type="journal article" date="2021" name="Microbiome">
        <title>Successional dynamics and alternative stable states in a saline activated sludge microbial community over 9 years.</title>
        <authorList>
            <person name="Wang Y."/>
            <person name="Ye J."/>
            <person name="Ju F."/>
            <person name="Liu L."/>
            <person name="Boyd J.A."/>
            <person name="Deng Y."/>
            <person name="Parks D.H."/>
            <person name="Jiang X."/>
            <person name="Yin X."/>
            <person name="Woodcroft B.J."/>
            <person name="Tyson G.W."/>
            <person name="Hugenholtz P."/>
            <person name="Polz M.F."/>
            <person name="Zhang T."/>
        </authorList>
    </citation>
    <scope>NUCLEOTIDE SEQUENCE</scope>
    <source>
        <strain evidence="8">HKST-UBA12</strain>
    </source>
</reference>
<organism evidence="8 9">
    <name type="scientific">Candidatus Dojkabacteria bacterium</name>
    <dbReference type="NCBI Taxonomy" id="2099670"/>
    <lineage>
        <taxon>Bacteria</taxon>
        <taxon>Candidatus Dojkabacteria</taxon>
    </lineage>
</organism>
<dbReference type="GO" id="GO:0006412">
    <property type="term" value="P:translation"/>
    <property type="evidence" value="ECO:0007669"/>
    <property type="project" value="UniProtKB-UniRule"/>
</dbReference>
<evidence type="ECO:0000256" key="5">
    <source>
        <dbReference type="ARBA" id="ARBA00023274"/>
    </source>
</evidence>
<proteinExistence type="inferred from homology"/>
<comment type="subunit">
    <text evidence="7">Part of the 30S ribosomal subunit. Contacts proteins S5 and S12.</text>
</comment>
<evidence type="ECO:0000313" key="8">
    <source>
        <dbReference type="EMBL" id="MCA9379194.1"/>
    </source>
</evidence>
<dbReference type="Gene3D" id="3.30.1370.30">
    <property type="match status" value="1"/>
</dbReference>
<dbReference type="Gene3D" id="3.30.1490.10">
    <property type="match status" value="1"/>
</dbReference>
<evidence type="ECO:0000256" key="7">
    <source>
        <dbReference type="HAMAP-Rule" id="MF_01302"/>
    </source>
</evidence>
<dbReference type="SUPFAM" id="SSF56047">
    <property type="entry name" value="Ribosomal protein S8"/>
    <property type="match status" value="1"/>
</dbReference>
<dbReference type="FunFam" id="3.30.1490.10:FF:000001">
    <property type="entry name" value="30S ribosomal protein S8"/>
    <property type="match status" value="1"/>
</dbReference>
<dbReference type="GO" id="GO:0005737">
    <property type="term" value="C:cytoplasm"/>
    <property type="evidence" value="ECO:0007669"/>
    <property type="project" value="UniProtKB-ARBA"/>
</dbReference>
<dbReference type="GO" id="GO:0005840">
    <property type="term" value="C:ribosome"/>
    <property type="evidence" value="ECO:0007669"/>
    <property type="project" value="UniProtKB-KW"/>
</dbReference>
<dbReference type="EMBL" id="JAGQLI010000109">
    <property type="protein sequence ID" value="MCA9379194.1"/>
    <property type="molecule type" value="Genomic_DNA"/>
</dbReference>
<dbReference type="HAMAP" id="MF_01302_B">
    <property type="entry name" value="Ribosomal_uS8_B"/>
    <property type="match status" value="1"/>
</dbReference>
<dbReference type="InterPro" id="IPR000630">
    <property type="entry name" value="Ribosomal_uS8"/>
</dbReference>
<keyword evidence="5 7" id="KW-0687">Ribonucleoprotein</keyword>
<evidence type="ECO:0000256" key="1">
    <source>
        <dbReference type="ARBA" id="ARBA00006471"/>
    </source>
</evidence>
<dbReference type="NCBIfam" id="NF001109">
    <property type="entry name" value="PRK00136.1"/>
    <property type="match status" value="1"/>
</dbReference>
<keyword evidence="4 7" id="KW-0689">Ribosomal protein</keyword>
<dbReference type="Proteomes" id="UP000760819">
    <property type="component" value="Unassembled WGS sequence"/>
</dbReference>
<keyword evidence="2 7" id="KW-0699">rRNA-binding</keyword>
<evidence type="ECO:0000313" key="9">
    <source>
        <dbReference type="Proteomes" id="UP000760819"/>
    </source>
</evidence>
<comment type="similarity">
    <text evidence="1 7">Belongs to the universal ribosomal protein uS8 family.</text>
</comment>
<dbReference type="AlphaFoldDB" id="A0A955I7F7"/>
<sequence>MLITDPVADFLTRIRNAQQREKADLQVPATKMLVSIAEILKAEGFIVDFRIVEAEPQKVLEVDLKYVNGVPAIRELKRISKPGIRRYIGYRDIPRVMKGLGVAIMSTPLGVMTGKQARQSKVGGEFICMVY</sequence>
<evidence type="ECO:0000256" key="4">
    <source>
        <dbReference type="ARBA" id="ARBA00022980"/>
    </source>
</evidence>
<evidence type="ECO:0000256" key="6">
    <source>
        <dbReference type="ARBA" id="ARBA00035258"/>
    </source>
</evidence>
<gene>
    <name evidence="7 8" type="primary">rpsH</name>
    <name evidence="8" type="ORF">KC640_02090</name>
</gene>
<dbReference type="InterPro" id="IPR035987">
    <property type="entry name" value="Ribosomal_uS8_sf"/>
</dbReference>
<dbReference type="GO" id="GO:0003735">
    <property type="term" value="F:structural constituent of ribosome"/>
    <property type="evidence" value="ECO:0007669"/>
    <property type="project" value="InterPro"/>
</dbReference>
<dbReference type="GO" id="GO:1990904">
    <property type="term" value="C:ribonucleoprotein complex"/>
    <property type="evidence" value="ECO:0007669"/>
    <property type="project" value="UniProtKB-KW"/>
</dbReference>
<evidence type="ECO:0000256" key="3">
    <source>
        <dbReference type="ARBA" id="ARBA00022884"/>
    </source>
</evidence>
<dbReference type="GO" id="GO:0019843">
    <property type="term" value="F:rRNA binding"/>
    <property type="evidence" value="ECO:0007669"/>
    <property type="project" value="UniProtKB-UniRule"/>
</dbReference>